<keyword evidence="5" id="KW-0963">Cytoplasm</keyword>
<feature type="binding site" evidence="5">
    <location>
        <position position="36"/>
    </location>
    <ligand>
        <name>AMP</name>
        <dbReference type="ChEBI" id="CHEBI:456215"/>
    </ligand>
</feature>
<dbReference type="InterPro" id="IPR033690">
    <property type="entry name" value="Adenylat_kinase_CS"/>
</dbReference>
<dbReference type="InterPro" id="IPR027417">
    <property type="entry name" value="P-loop_NTPase"/>
</dbReference>
<comment type="function">
    <text evidence="5">Catalyzes the reversible transfer of the terminal phosphate group between ATP and AMP. Plays an important role in cellular energy homeostasis and in adenine nucleotide metabolism.</text>
</comment>
<dbReference type="Pfam" id="PF05191">
    <property type="entry name" value="ADK_lid"/>
    <property type="match status" value="1"/>
</dbReference>
<dbReference type="GO" id="GO:0044209">
    <property type="term" value="P:AMP salvage"/>
    <property type="evidence" value="ECO:0007669"/>
    <property type="project" value="UniProtKB-UniRule"/>
</dbReference>
<dbReference type="PANTHER" id="PTHR23359">
    <property type="entry name" value="NUCLEOTIDE KINASE"/>
    <property type="match status" value="1"/>
</dbReference>
<dbReference type="NCBIfam" id="TIGR01351">
    <property type="entry name" value="adk"/>
    <property type="match status" value="1"/>
</dbReference>
<feature type="binding site" evidence="5">
    <location>
        <position position="31"/>
    </location>
    <ligand>
        <name>AMP</name>
        <dbReference type="ChEBI" id="CHEBI:456215"/>
    </ligand>
</feature>
<evidence type="ECO:0000256" key="2">
    <source>
        <dbReference type="ARBA" id="ARBA00022727"/>
    </source>
</evidence>
<keyword evidence="5 7" id="KW-0067">ATP-binding</keyword>
<comment type="catalytic activity">
    <reaction evidence="5 7">
        <text>AMP + ATP = 2 ADP</text>
        <dbReference type="Rhea" id="RHEA:12973"/>
        <dbReference type="ChEBI" id="CHEBI:30616"/>
        <dbReference type="ChEBI" id="CHEBI:456215"/>
        <dbReference type="ChEBI" id="CHEBI:456216"/>
        <dbReference type="EC" id="2.7.4.3"/>
    </reaction>
</comment>
<feature type="binding site" evidence="5">
    <location>
        <position position="200"/>
    </location>
    <ligand>
        <name>ATP</name>
        <dbReference type="ChEBI" id="CHEBI:30616"/>
    </ligand>
</feature>
<evidence type="ECO:0000313" key="10">
    <source>
        <dbReference type="Proteomes" id="UP000242301"/>
    </source>
</evidence>
<dbReference type="STRING" id="1715285.SOFFGTOCOR_0524"/>
<dbReference type="SUPFAM" id="SSF52540">
    <property type="entry name" value="P-loop containing nucleoside triphosphate hydrolases"/>
    <property type="match status" value="1"/>
</dbReference>
<evidence type="ECO:0000256" key="7">
    <source>
        <dbReference type="RuleBase" id="RU003331"/>
    </source>
</evidence>
<feature type="binding site" evidence="5">
    <location>
        <begin position="57"/>
        <end position="59"/>
    </location>
    <ligand>
        <name>AMP</name>
        <dbReference type="ChEBI" id="CHEBI:456215"/>
    </ligand>
</feature>
<keyword evidence="10" id="KW-1185">Reference proteome</keyword>
<reference evidence="10" key="1">
    <citation type="submission" date="2015-05" db="EMBL/GenBank/DDBJ databases">
        <authorList>
            <person name="Manzano-Marin A."/>
        </authorList>
    </citation>
    <scope>NUCLEOTIDE SEQUENCE [LARGE SCALE GENOMIC DNA]</scope>
    <source>
        <strain evidence="10">officinalis</strain>
    </source>
</reference>
<dbReference type="UniPathway" id="UPA00588">
    <property type="reaction ID" value="UER00649"/>
</dbReference>
<dbReference type="PROSITE" id="PS00113">
    <property type="entry name" value="ADENYLATE_KINASE"/>
    <property type="match status" value="1"/>
</dbReference>
<evidence type="ECO:0000259" key="8">
    <source>
        <dbReference type="Pfam" id="PF05191"/>
    </source>
</evidence>
<dbReference type="NCBIfam" id="NF001379">
    <property type="entry name" value="PRK00279.1-1"/>
    <property type="match status" value="1"/>
</dbReference>
<comment type="similarity">
    <text evidence="5 6">Belongs to the adenylate kinase family.</text>
</comment>
<comment type="subcellular location">
    <subcellularLocation>
        <location evidence="5 7">Cytoplasm</location>
    </subcellularLocation>
</comment>
<dbReference type="Pfam" id="PF00406">
    <property type="entry name" value="ADK"/>
    <property type="match status" value="1"/>
</dbReference>
<dbReference type="GO" id="GO:0004017">
    <property type="term" value="F:AMP kinase activity"/>
    <property type="evidence" value="ECO:0007669"/>
    <property type="project" value="UniProtKB-UniRule"/>
</dbReference>
<dbReference type="InterPro" id="IPR006259">
    <property type="entry name" value="Adenyl_kin_sub"/>
</dbReference>
<keyword evidence="2 5" id="KW-0545">Nucleotide biosynthesis</keyword>
<dbReference type="FunFam" id="3.40.50.300:FF:000106">
    <property type="entry name" value="Adenylate kinase mitochondrial"/>
    <property type="match status" value="1"/>
</dbReference>
<protein>
    <recommendedName>
        <fullName evidence="5 7">Adenylate kinase</fullName>
        <shortName evidence="5">AK</shortName>
        <ecNumber evidence="5 7">2.7.4.3</ecNumber>
    </recommendedName>
    <alternativeName>
        <fullName evidence="5">ATP-AMP transphosphorylase</fullName>
    </alternativeName>
    <alternativeName>
        <fullName evidence="5">ATP:AMP phosphotransferase</fullName>
    </alternativeName>
    <alternativeName>
        <fullName evidence="5">Adenylate monophosphate kinase</fullName>
    </alternativeName>
</protein>
<dbReference type="InterPro" id="IPR000850">
    <property type="entry name" value="Adenylat/UMP-CMP_kin"/>
</dbReference>
<comment type="subunit">
    <text evidence="5 7">Monomer.</text>
</comment>
<keyword evidence="1 5" id="KW-0808">Transferase</keyword>
<gene>
    <name evidence="5 9" type="primary">adk</name>
    <name evidence="9" type="ORF">SOFFGTOCOR_0524</name>
</gene>
<evidence type="ECO:0000256" key="1">
    <source>
        <dbReference type="ARBA" id="ARBA00022679"/>
    </source>
</evidence>
<dbReference type="AlphaFoldDB" id="A0A0M6WAJ4"/>
<dbReference type="Gene3D" id="3.40.50.300">
    <property type="entry name" value="P-loop containing nucleotide triphosphate hydrolases"/>
    <property type="match status" value="1"/>
</dbReference>
<dbReference type="GO" id="GO:0005737">
    <property type="term" value="C:cytoplasm"/>
    <property type="evidence" value="ECO:0007669"/>
    <property type="project" value="UniProtKB-SubCell"/>
</dbReference>
<feature type="binding site" evidence="5">
    <location>
        <begin position="10"/>
        <end position="15"/>
    </location>
    <ligand>
        <name>ATP</name>
        <dbReference type="ChEBI" id="CHEBI:30616"/>
    </ligand>
</feature>
<comment type="domain">
    <text evidence="5">Consists of three domains, a large central CORE domain and two small peripheral domains, NMPbind and LID, which undergo movements during catalysis. The LID domain closes over the site of phosphoryl transfer upon ATP binding. Assembling and dissambling the active center during each catalytic cycle provides an effective means to prevent ATP hydrolysis.</text>
</comment>
<sequence>MHIVLLGAPGSGKGTQAQFLNKKFNIDHISTGEILRVAVNSKNNLNLKINNLMNNGKLVSDELVISLIKERINQNNYARGILFDGFPRTISQANAMKEAFIRIDYVFEFIIPDEIIVKRIIGRRVHASSGRIYHVTFNPPKNKDKDDVTGEKLVIRNDDNEMIIRKRLIEYYKSTTPLIAYYQKEAKKHKIKYFKLDANRKAFEVNEELIKILSYR</sequence>
<feature type="binding site" evidence="5">
    <location>
        <position position="156"/>
    </location>
    <ligand>
        <name>AMP</name>
        <dbReference type="ChEBI" id="CHEBI:456215"/>
    </ligand>
</feature>
<dbReference type="HAMAP" id="MF_00235">
    <property type="entry name" value="Adenylate_kinase_Adk"/>
    <property type="match status" value="1"/>
</dbReference>
<feature type="region of interest" description="NMP" evidence="5">
    <location>
        <begin position="30"/>
        <end position="59"/>
    </location>
</feature>
<evidence type="ECO:0000256" key="4">
    <source>
        <dbReference type="ARBA" id="ARBA00022777"/>
    </source>
</evidence>
<accession>A0A0M6WAJ4</accession>
<feature type="binding site" evidence="5">
    <location>
        <position position="167"/>
    </location>
    <ligand>
        <name>AMP</name>
        <dbReference type="ChEBI" id="CHEBI:456215"/>
    </ligand>
</feature>
<comment type="pathway">
    <text evidence="5">Purine metabolism; AMP biosynthesis via salvage pathway; AMP from ADP: step 1/1.</text>
</comment>
<feature type="domain" description="Adenylate kinase active site lid" evidence="8">
    <location>
        <begin position="123"/>
        <end position="158"/>
    </location>
</feature>
<dbReference type="InterPro" id="IPR007862">
    <property type="entry name" value="Adenylate_kinase_lid-dom"/>
</dbReference>
<comment type="caution">
    <text evidence="5">Lacks conserved residue(s) required for the propagation of feature annotation.</text>
</comment>
<dbReference type="CDD" id="cd01428">
    <property type="entry name" value="ADK"/>
    <property type="match status" value="1"/>
</dbReference>
<proteinExistence type="inferred from homology"/>
<dbReference type="GO" id="GO:0005524">
    <property type="term" value="F:ATP binding"/>
    <property type="evidence" value="ECO:0007669"/>
    <property type="project" value="UniProtKB-UniRule"/>
</dbReference>
<dbReference type="PRINTS" id="PR00094">
    <property type="entry name" value="ADENYLTKNASE"/>
</dbReference>
<dbReference type="Proteomes" id="UP000242301">
    <property type="component" value="Unassembled WGS sequence"/>
</dbReference>
<feature type="binding site" evidence="5">
    <location>
        <begin position="132"/>
        <end position="133"/>
    </location>
    <ligand>
        <name>ATP</name>
        <dbReference type="ChEBI" id="CHEBI:30616"/>
    </ligand>
</feature>
<evidence type="ECO:0000256" key="5">
    <source>
        <dbReference type="HAMAP-Rule" id="MF_00235"/>
    </source>
</evidence>
<evidence type="ECO:0000256" key="3">
    <source>
        <dbReference type="ARBA" id="ARBA00022741"/>
    </source>
</evidence>
<feature type="binding site" evidence="5">
    <location>
        <position position="123"/>
    </location>
    <ligand>
        <name>ATP</name>
        <dbReference type="ChEBI" id="CHEBI:30616"/>
    </ligand>
</feature>
<feature type="binding site" evidence="5">
    <location>
        <begin position="85"/>
        <end position="88"/>
    </location>
    <ligand>
        <name>AMP</name>
        <dbReference type="ChEBI" id="CHEBI:456215"/>
    </ligand>
</feature>
<dbReference type="EC" id="2.7.4.3" evidence="5 7"/>
<feature type="binding site" evidence="5">
    <location>
        <position position="92"/>
    </location>
    <ligand>
        <name>AMP</name>
        <dbReference type="ChEBI" id="CHEBI:456215"/>
    </ligand>
</feature>
<name>A0A0M6WAJ4_9GAMM</name>
<evidence type="ECO:0000313" key="9">
    <source>
        <dbReference type="EMBL" id="CRK85931.1"/>
    </source>
</evidence>
<evidence type="ECO:0000256" key="6">
    <source>
        <dbReference type="RuleBase" id="RU003330"/>
    </source>
</evidence>
<organism evidence="9 10">
    <name type="scientific">Candidatus Providencia siddallii</name>
    <dbReference type="NCBI Taxonomy" id="1715285"/>
    <lineage>
        <taxon>Bacteria</taxon>
        <taxon>Pseudomonadati</taxon>
        <taxon>Pseudomonadota</taxon>
        <taxon>Gammaproteobacteria</taxon>
        <taxon>Enterobacterales</taxon>
        <taxon>Morganellaceae</taxon>
        <taxon>Providencia</taxon>
    </lineage>
</organism>
<keyword evidence="3 5" id="KW-0547">Nucleotide-binding</keyword>
<dbReference type="EMBL" id="CVRF01000003">
    <property type="protein sequence ID" value="CRK85931.1"/>
    <property type="molecule type" value="Genomic_DNA"/>
</dbReference>
<feature type="region of interest" description="LID" evidence="5">
    <location>
        <begin position="122"/>
        <end position="159"/>
    </location>
</feature>
<keyword evidence="4 5" id="KW-0418">Kinase</keyword>